<dbReference type="Proteomes" id="UP001168877">
    <property type="component" value="Unassembled WGS sequence"/>
</dbReference>
<dbReference type="AlphaFoldDB" id="A0AA39TH26"/>
<reference evidence="1" key="1">
    <citation type="journal article" date="2022" name="Plant J.">
        <title>Strategies of tolerance reflected in two North American maple genomes.</title>
        <authorList>
            <person name="McEvoy S.L."/>
            <person name="Sezen U.U."/>
            <person name="Trouern-Trend A."/>
            <person name="McMahon S.M."/>
            <person name="Schaberg P.G."/>
            <person name="Yang J."/>
            <person name="Wegrzyn J.L."/>
            <person name="Swenson N.G."/>
        </authorList>
    </citation>
    <scope>NUCLEOTIDE SEQUENCE</scope>
    <source>
        <strain evidence="1">NS2018</strain>
    </source>
</reference>
<accession>A0AA39TH26</accession>
<evidence type="ECO:0000313" key="1">
    <source>
        <dbReference type="EMBL" id="KAK0605384.1"/>
    </source>
</evidence>
<sequence>MTLYYCQRAFKHRGDWGYNLYGFCWVIQIWAMESIPCLTNLLATRRAHNIPWFRNWLFQLKPNSLDGEFKDEMDVVKTSEPTDVERQQPYMIVFDNNLYMSPDMHLRGGLLNESQKEMMEEHGDLPNEDEELVGGVDPIDLTSFASLTPNINIPNEIPTVIALEKKDP</sequence>
<dbReference type="EMBL" id="JAUESC010000002">
    <property type="protein sequence ID" value="KAK0605384.1"/>
    <property type="molecule type" value="Genomic_DNA"/>
</dbReference>
<comment type="caution">
    <text evidence="1">The sequence shown here is derived from an EMBL/GenBank/DDBJ whole genome shotgun (WGS) entry which is preliminary data.</text>
</comment>
<reference evidence="1" key="2">
    <citation type="submission" date="2023-06" db="EMBL/GenBank/DDBJ databases">
        <authorList>
            <person name="Swenson N.G."/>
            <person name="Wegrzyn J.L."/>
            <person name="Mcevoy S.L."/>
        </authorList>
    </citation>
    <scope>NUCLEOTIDE SEQUENCE</scope>
    <source>
        <strain evidence="1">NS2018</strain>
        <tissue evidence="1">Leaf</tissue>
    </source>
</reference>
<keyword evidence="2" id="KW-1185">Reference proteome</keyword>
<name>A0AA39TH26_ACESA</name>
<gene>
    <name evidence="1" type="ORF">LWI29_026120</name>
</gene>
<protein>
    <submittedName>
        <fullName evidence="1">Uncharacterized protein</fullName>
    </submittedName>
</protein>
<proteinExistence type="predicted"/>
<evidence type="ECO:0000313" key="2">
    <source>
        <dbReference type="Proteomes" id="UP001168877"/>
    </source>
</evidence>
<organism evidence="1 2">
    <name type="scientific">Acer saccharum</name>
    <name type="common">Sugar maple</name>
    <dbReference type="NCBI Taxonomy" id="4024"/>
    <lineage>
        <taxon>Eukaryota</taxon>
        <taxon>Viridiplantae</taxon>
        <taxon>Streptophyta</taxon>
        <taxon>Embryophyta</taxon>
        <taxon>Tracheophyta</taxon>
        <taxon>Spermatophyta</taxon>
        <taxon>Magnoliopsida</taxon>
        <taxon>eudicotyledons</taxon>
        <taxon>Gunneridae</taxon>
        <taxon>Pentapetalae</taxon>
        <taxon>rosids</taxon>
        <taxon>malvids</taxon>
        <taxon>Sapindales</taxon>
        <taxon>Sapindaceae</taxon>
        <taxon>Hippocastanoideae</taxon>
        <taxon>Acereae</taxon>
        <taxon>Acer</taxon>
    </lineage>
</organism>